<evidence type="ECO:0000313" key="8">
    <source>
        <dbReference type="Proteomes" id="UP000316184"/>
    </source>
</evidence>
<sequence length="98" mass="10439">MQIERTTLAWLRTVLAFTVSLLVLLKLIAHESATAAIVCAVATLPASGLVAWLVWRRHQHSERRLRARAPLPGGGLPAATAVLAMLAGATGLVYVLFA</sequence>
<evidence type="ECO:0000256" key="2">
    <source>
        <dbReference type="ARBA" id="ARBA00022692"/>
    </source>
</evidence>
<dbReference type="InterPro" id="IPR003807">
    <property type="entry name" value="DUF202"/>
</dbReference>
<name>A0A561U050_9PSEU</name>
<dbReference type="RefSeq" id="WP_246110553.1">
    <property type="nucleotide sequence ID" value="NZ_VIWX01000006.1"/>
</dbReference>
<evidence type="ECO:0000313" key="7">
    <source>
        <dbReference type="EMBL" id="TWF92730.1"/>
    </source>
</evidence>
<comment type="subcellular location">
    <subcellularLocation>
        <location evidence="1">Endomembrane system</location>
        <topology evidence="1">Multi-pass membrane protein</topology>
    </subcellularLocation>
</comment>
<accession>A0A561U050</accession>
<organism evidence="7 8">
    <name type="scientific">Saccharopolyspora dendranthemae</name>
    <dbReference type="NCBI Taxonomy" id="1181886"/>
    <lineage>
        <taxon>Bacteria</taxon>
        <taxon>Bacillati</taxon>
        <taxon>Actinomycetota</taxon>
        <taxon>Actinomycetes</taxon>
        <taxon>Pseudonocardiales</taxon>
        <taxon>Pseudonocardiaceae</taxon>
        <taxon>Saccharopolyspora</taxon>
    </lineage>
</organism>
<feature type="transmembrane region" description="Helical" evidence="5">
    <location>
        <begin position="35"/>
        <end position="55"/>
    </location>
</feature>
<evidence type="ECO:0000259" key="6">
    <source>
        <dbReference type="Pfam" id="PF02656"/>
    </source>
</evidence>
<feature type="domain" description="DUF202" evidence="6">
    <location>
        <begin position="1"/>
        <end position="63"/>
    </location>
</feature>
<evidence type="ECO:0000256" key="1">
    <source>
        <dbReference type="ARBA" id="ARBA00004127"/>
    </source>
</evidence>
<proteinExistence type="predicted"/>
<feature type="transmembrane region" description="Helical" evidence="5">
    <location>
        <begin position="9"/>
        <end position="29"/>
    </location>
</feature>
<dbReference type="EMBL" id="VIWX01000006">
    <property type="protein sequence ID" value="TWF92730.1"/>
    <property type="molecule type" value="Genomic_DNA"/>
</dbReference>
<feature type="transmembrane region" description="Helical" evidence="5">
    <location>
        <begin position="76"/>
        <end position="97"/>
    </location>
</feature>
<evidence type="ECO:0000256" key="5">
    <source>
        <dbReference type="SAM" id="Phobius"/>
    </source>
</evidence>
<keyword evidence="8" id="KW-1185">Reference proteome</keyword>
<evidence type="ECO:0000256" key="3">
    <source>
        <dbReference type="ARBA" id="ARBA00022989"/>
    </source>
</evidence>
<keyword evidence="2 5" id="KW-0812">Transmembrane</keyword>
<gene>
    <name evidence="7" type="ORF">FHU35_1610</name>
</gene>
<evidence type="ECO:0000256" key="4">
    <source>
        <dbReference type="ARBA" id="ARBA00023136"/>
    </source>
</evidence>
<protein>
    <submittedName>
        <fullName evidence="7">Uncharacterized membrane protein YidH (DUF202 family)</fullName>
    </submittedName>
</protein>
<keyword evidence="3 5" id="KW-1133">Transmembrane helix</keyword>
<comment type="caution">
    <text evidence="7">The sequence shown here is derived from an EMBL/GenBank/DDBJ whole genome shotgun (WGS) entry which is preliminary data.</text>
</comment>
<dbReference type="AlphaFoldDB" id="A0A561U050"/>
<dbReference type="GO" id="GO:0012505">
    <property type="term" value="C:endomembrane system"/>
    <property type="evidence" value="ECO:0007669"/>
    <property type="project" value="UniProtKB-SubCell"/>
</dbReference>
<reference evidence="7 8" key="1">
    <citation type="submission" date="2019-06" db="EMBL/GenBank/DDBJ databases">
        <title>Sequencing the genomes of 1000 actinobacteria strains.</title>
        <authorList>
            <person name="Klenk H.-P."/>
        </authorList>
    </citation>
    <scope>NUCLEOTIDE SEQUENCE [LARGE SCALE GENOMIC DNA]</scope>
    <source>
        <strain evidence="7 8">DSM 46699</strain>
    </source>
</reference>
<keyword evidence="4 5" id="KW-0472">Membrane</keyword>
<dbReference type="Pfam" id="PF02656">
    <property type="entry name" value="DUF202"/>
    <property type="match status" value="1"/>
</dbReference>
<dbReference type="Proteomes" id="UP000316184">
    <property type="component" value="Unassembled WGS sequence"/>
</dbReference>